<organism evidence="2 3">
    <name type="scientific">Drosophila willistoni</name>
    <name type="common">Fruit fly</name>
    <dbReference type="NCBI Taxonomy" id="7260"/>
    <lineage>
        <taxon>Eukaryota</taxon>
        <taxon>Metazoa</taxon>
        <taxon>Ecdysozoa</taxon>
        <taxon>Arthropoda</taxon>
        <taxon>Hexapoda</taxon>
        <taxon>Insecta</taxon>
        <taxon>Pterygota</taxon>
        <taxon>Neoptera</taxon>
        <taxon>Endopterygota</taxon>
        <taxon>Diptera</taxon>
        <taxon>Brachycera</taxon>
        <taxon>Muscomorpha</taxon>
        <taxon>Ephydroidea</taxon>
        <taxon>Drosophilidae</taxon>
        <taxon>Drosophila</taxon>
        <taxon>Sophophora</taxon>
    </lineage>
</organism>
<dbReference type="AlphaFoldDB" id="A0A0Q9WZ83"/>
<sequence>MHTPTTVIAILFGCIVVSSVGFPQERFRYPDPAYAPQIGDNTPQNILGANNFQWNHAAKCAEIASSIVRDDCGP</sequence>
<reference evidence="2 3" key="1">
    <citation type="journal article" date="2007" name="Nature">
        <title>Evolution of genes and genomes on the Drosophila phylogeny.</title>
        <authorList>
            <consortium name="Drosophila 12 Genomes Consortium"/>
            <person name="Clark A.G."/>
            <person name="Eisen M.B."/>
            <person name="Smith D.R."/>
            <person name="Bergman C.M."/>
            <person name="Oliver B."/>
            <person name="Markow T.A."/>
            <person name="Kaufman T.C."/>
            <person name="Kellis M."/>
            <person name="Gelbart W."/>
            <person name="Iyer V.N."/>
            <person name="Pollard D.A."/>
            <person name="Sackton T.B."/>
            <person name="Larracuente A.M."/>
            <person name="Singh N.D."/>
            <person name="Abad J.P."/>
            <person name="Abt D.N."/>
            <person name="Adryan B."/>
            <person name="Aguade M."/>
            <person name="Akashi H."/>
            <person name="Anderson W.W."/>
            <person name="Aquadro C.F."/>
            <person name="Ardell D.H."/>
            <person name="Arguello R."/>
            <person name="Artieri C.G."/>
            <person name="Barbash D.A."/>
            <person name="Barker D."/>
            <person name="Barsanti P."/>
            <person name="Batterham P."/>
            <person name="Batzoglou S."/>
            <person name="Begun D."/>
            <person name="Bhutkar A."/>
            <person name="Blanco E."/>
            <person name="Bosak S.A."/>
            <person name="Bradley R.K."/>
            <person name="Brand A.D."/>
            <person name="Brent M.R."/>
            <person name="Brooks A.N."/>
            <person name="Brown R.H."/>
            <person name="Butlin R.K."/>
            <person name="Caggese C."/>
            <person name="Calvi B.R."/>
            <person name="Bernardo de Carvalho A."/>
            <person name="Caspi A."/>
            <person name="Castrezana S."/>
            <person name="Celniker S.E."/>
            <person name="Chang J.L."/>
            <person name="Chapple C."/>
            <person name="Chatterji S."/>
            <person name="Chinwalla A."/>
            <person name="Civetta A."/>
            <person name="Clifton S.W."/>
            <person name="Comeron J.M."/>
            <person name="Costello J.C."/>
            <person name="Coyne J.A."/>
            <person name="Daub J."/>
            <person name="David R.G."/>
            <person name="Delcher A.L."/>
            <person name="Delehaunty K."/>
            <person name="Do C.B."/>
            <person name="Ebling H."/>
            <person name="Edwards K."/>
            <person name="Eickbush T."/>
            <person name="Evans J.D."/>
            <person name="Filipski A."/>
            <person name="Findeiss S."/>
            <person name="Freyhult E."/>
            <person name="Fulton L."/>
            <person name="Fulton R."/>
            <person name="Garcia A.C."/>
            <person name="Gardiner A."/>
            <person name="Garfield D.A."/>
            <person name="Garvin B.E."/>
            <person name="Gibson G."/>
            <person name="Gilbert D."/>
            <person name="Gnerre S."/>
            <person name="Godfrey J."/>
            <person name="Good R."/>
            <person name="Gotea V."/>
            <person name="Gravely B."/>
            <person name="Greenberg A.J."/>
            <person name="Griffiths-Jones S."/>
            <person name="Gross S."/>
            <person name="Guigo R."/>
            <person name="Gustafson E.A."/>
            <person name="Haerty W."/>
            <person name="Hahn M.W."/>
            <person name="Halligan D.L."/>
            <person name="Halpern A.L."/>
            <person name="Halter G.M."/>
            <person name="Han M.V."/>
            <person name="Heger A."/>
            <person name="Hillier L."/>
            <person name="Hinrichs A.S."/>
            <person name="Holmes I."/>
            <person name="Hoskins R.A."/>
            <person name="Hubisz M.J."/>
            <person name="Hultmark D."/>
            <person name="Huntley M.A."/>
            <person name="Jaffe D.B."/>
            <person name="Jagadeeshan S."/>
            <person name="Jeck W.R."/>
            <person name="Johnson J."/>
            <person name="Jones C.D."/>
            <person name="Jordan W.C."/>
            <person name="Karpen G.H."/>
            <person name="Kataoka E."/>
            <person name="Keightley P.D."/>
            <person name="Kheradpour P."/>
            <person name="Kirkness E.F."/>
            <person name="Koerich L.B."/>
            <person name="Kristiansen K."/>
            <person name="Kudrna D."/>
            <person name="Kulathinal R.J."/>
            <person name="Kumar S."/>
            <person name="Kwok R."/>
            <person name="Lander E."/>
            <person name="Langley C.H."/>
            <person name="Lapoint R."/>
            <person name="Lazzaro B.P."/>
            <person name="Lee S.J."/>
            <person name="Levesque L."/>
            <person name="Li R."/>
            <person name="Lin C.F."/>
            <person name="Lin M.F."/>
            <person name="Lindblad-Toh K."/>
            <person name="Llopart A."/>
            <person name="Long M."/>
            <person name="Low L."/>
            <person name="Lozovsky E."/>
            <person name="Lu J."/>
            <person name="Luo M."/>
            <person name="Machado C.A."/>
            <person name="Makalowski W."/>
            <person name="Marzo M."/>
            <person name="Matsuda M."/>
            <person name="Matzkin L."/>
            <person name="McAllister B."/>
            <person name="McBride C.S."/>
            <person name="McKernan B."/>
            <person name="McKernan K."/>
            <person name="Mendez-Lago M."/>
            <person name="Minx P."/>
            <person name="Mollenhauer M.U."/>
            <person name="Montooth K."/>
            <person name="Mount S.M."/>
            <person name="Mu X."/>
            <person name="Myers E."/>
            <person name="Negre B."/>
            <person name="Newfeld S."/>
            <person name="Nielsen R."/>
            <person name="Noor M.A."/>
            <person name="O'Grady P."/>
            <person name="Pachter L."/>
            <person name="Papaceit M."/>
            <person name="Parisi M.J."/>
            <person name="Parisi M."/>
            <person name="Parts L."/>
            <person name="Pedersen J.S."/>
            <person name="Pesole G."/>
            <person name="Phillippy A.M."/>
            <person name="Ponting C.P."/>
            <person name="Pop M."/>
            <person name="Porcelli D."/>
            <person name="Powell J.R."/>
            <person name="Prohaska S."/>
            <person name="Pruitt K."/>
            <person name="Puig M."/>
            <person name="Quesneville H."/>
            <person name="Ram K.R."/>
            <person name="Rand D."/>
            <person name="Rasmussen M.D."/>
            <person name="Reed L.K."/>
            <person name="Reenan R."/>
            <person name="Reily A."/>
            <person name="Remington K.A."/>
            <person name="Rieger T.T."/>
            <person name="Ritchie M.G."/>
            <person name="Robin C."/>
            <person name="Rogers Y.H."/>
            <person name="Rohde C."/>
            <person name="Rozas J."/>
            <person name="Rubenfield M.J."/>
            <person name="Ruiz A."/>
            <person name="Russo S."/>
            <person name="Salzberg S.L."/>
            <person name="Sanchez-Gracia A."/>
            <person name="Saranga D.J."/>
            <person name="Sato H."/>
            <person name="Schaeffer S.W."/>
            <person name="Schatz M.C."/>
            <person name="Schlenke T."/>
            <person name="Schwartz R."/>
            <person name="Segarra C."/>
            <person name="Singh R.S."/>
            <person name="Sirot L."/>
            <person name="Sirota M."/>
            <person name="Sisneros N.B."/>
            <person name="Smith C.D."/>
            <person name="Smith T.F."/>
            <person name="Spieth J."/>
            <person name="Stage D.E."/>
            <person name="Stark A."/>
            <person name="Stephan W."/>
            <person name="Strausberg R.L."/>
            <person name="Strempel S."/>
            <person name="Sturgill D."/>
            <person name="Sutton G."/>
            <person name="Sutton G.G."/>
            <person name="Tao W."/>
            <person name="Teichmann S."/>
            <person name="Tobari Y.N."/>
            <person name="Tomimura Y."/>
            <person name="Tsolas J.M."/>
            <person name="Valente V.L."/>
            <person name="Venter E."/>
            <person name="Venter J.C."/>
            <person name="Vicario S."/>
            <person name="Vieira F.G."/>
            <person name="Vilella A.J."/>
            <person name="Villasante A."/>
            <person name="Walenz B."/>
            <person name="Wang J."/>
            <person name="Wasserman M."/>
            <person name="Watts T."/>
            <person name="Wilson D."/>
            <person name="Wilson R.K."/>
            <person name="Wing R.A."/>
            <person name="Wolfner M.F."/>
            <person name="Wong A."/>
            <person name="Wong G.K."/>
            <person name="Wu C.I."/>
            <person name="Wu G."/>
            <person name="Yamamoto D."/>
            <person name="Yang H.P."/>
            <person name="Yang S.P."/>
            <person name="Yorke J.A."/>
            <person name="Yoshida K."/>
            <person name="Zdobnov E."/>
            <person name="Zhang P."/>
            <person name="Zhang Y."/>
            <person name="Zimin A.V."/>
            <person name="Baldwin J."/>
            <person name="Abdouelleil A."/>
            <person name="Abdulkadir J."/>
            <person name="Abebe A."/>
            <person name="Abera B."/>
            <person name="Abreu J."/>
            <person name="Acer S.C."/>
            <person name="Aftuck L."/>
            <person name="Alexander A."/>
            <person name="An P."/>
            <person name="Anderson E."/>
            <person name="Anderson S."/>
            <person name="Arachi H."/>
            <person name="Azer M."/>
            <person name="Bachantsang P."/>
            <person name="Barry A."/>
            <person name="Bayul T."/>
            <person name="Berlin A."/>
            <person name="Bessette D."/>
            <person name="Bloom T."/>
            <person name="Blye J."/>
            <person name="Boguslavskiy L."/>
            <person name="Bonnet C."/>
            <person name="Boukhgalter B."/>
            <person name="Bourzgui I."/>
            <person name="Brown A."/>
            <person name="Cahill P."/>
            <person name="Channer S."/>
            <person name="Cheshatsang Y."/>
            <person name="Chuda L."/>
            <person name="Citroen M."/>
            <person name="Collymore A."/>
            <person name="Cooke P."/>
            <person name="Costello M."/>
            <person name="D'Aco K."/>
            <person name="Daza R."/>
            <person name="De Haan G."/>
            <person name="DeGray S."/>
            <person name="DeMaso C."/>
            <person name="Dhargay N."/>
            <person name="Dooley K."/>
            <person name="Dooley E."/>
            <person name="Doricent M."/>
            <person name="Dorje P."/>
            <person name="Dorjee K."/>
            <person name="Dupes A."/>
            <person name="Elong R."/>
            <person name="Falk J."/>
            <person name="Farina A."/>
            <person name="Faro S."/>
            <person name="Ferguson D."/>
            <person name="Fisher S."/>
            <person name="Foley C.D."/>
            <person name="Franke A."/>
            <person name="Friedrich D."/>
            <person name="Gadbois L."/>
            <person name="Gearin G."/>
            <person name="Gearin C.R."/>
            <person name="Giannoukos G."/>
            <person name="Goode T."/>
            <person name="Graham J."/>
            <person name="Grandbois E."/>
            <person name="Grewal S."/>
            <person name="Gyaltsen K."/>
            <person name="Hafez N."/>
            <person name="Hagos B."/>
            <person name="Hall J."/>
            <person name="Henson C."/>
            <person name="Hollinger A."/>
            <person name="Honan T."/>
            <person name="Huard M.D."/>
            <person name="Hughes L."/>
            <person name="Hurhula B."/>
            <person name="Husby M.E."/>
            <person name="Kamat A."/>
            <person name="Kanga B."/>
            <person name="Kashin S."/>
            <person name="Khazanovich D."/>
            <person name="Kisner P."/>
            <person name="Lance K."/>
            <person name="Lara M."/>
            <person name="Lee W."/>
            <person name="Lennon N."/>
            <person name="Letendre F."/>
            <person name="LeVine R."/>
            <person name="Lipovsky A."/>
            <person name="Liu X."/>
            <person name="Liu J."/>
            <person name="Liu S."/>
            <person name="Lokyitsang T."/>
            <person name="Lokyitsang Y."/>
            <person name="Lubonja R."/>
            <person name="Lui A."/>
            <person name="MacDonald P."/>
            <person name="Magnisalis V."/>
            <person name="Maru K."/>
            <person name="Matthews C."/>
            <person name="McCusker W."/>
            <person name="McDonough S."/>
            <person name="Mehta T."/>
            <person name="Meldrim J."/>
            <person name="Meneus L."/>
            <person name="Mihai O."/>
            <person name="Mihalev A."/>
            <person name="Mihova T."/>
            <person name="Mittelman R."/>
            <person name="Mlenga V."/>
            <person name="Montmayeur A."/>
            <person name="Mulrain L."/>
            <person name="Navidi A."/>
            <person name="Naylor J."/>
            <person name="Negash T."/>
            <person name="Nguyen T."/>
            <person name="Nguyen N."/>
            <person name="Nicol R."/>
            <person name="Norbu C."/>
            <person name="Norbu N."/>
            <person name="Novod N."/>
            <person name="O'Neill B."/>
            <person name="Osman S."/>
            <person name="Markiewicz E."/>
            <person name="Oyono O.L."/>
            <person name="Patti C."/>
            <person name="Phunkhang P."/>
            <person name="Pierre F."/>
            <person name="Priest M."/>
            <person name="Raghuraman S."/>
            <person name="Rege F."/>
            <person name="Reyes R."/>
            <person name="Rise C."/>
            <person name="Rogov P."/>
            <person name="Ross K."/>
            <person name="Ryan E."/>
            <person name="Settipalli S."/>
            <person name="Shea T."/>
            <person name="Sherpa N."/>
            <person name="Shi L."/>
            <person name="Shih D."/>
            <person name="Sparrow T."/>
            <person name="Spaulding J."/>
            <person name="Stalker J."/>
            <person name="Stange-Thomann N."/>
            <person name="Stavropoulos S."/>
            <person name="Stone C."/>
            <person name="Strader C."/>
            <person name="Tesfaye S."/>
            <person name="Thomson T."/>
            <person name="Thoulutsang Y."/>
            <person name="Thoulutsang D."/>
            <person name="Topham K."/>
            <person name="Topping I."/>
            <person name="Tsamla T."/>
            <person name="Vassiliev H."/>
            <person name="Vo A."/>
            <person name="Wangchuk T."/>
            <person name="Wangdi T."/>
            <person name="Weiand M."/>
            <person name="Wilkinson J."/>
            <person name="Wilson A."/>
            <person name="Yadav S."/>
            <person name="Young G."/>
            <person name="Yu Q."/>
            <person name="Zembek L."/>
            <person name="Zhong D."/>
            <person name="Zimmer A."/>
            <person name="Zwirko Z."/>
            <person name="Jaffe D.B."/>
            <person name="Alvarez P."/>
            <person name="Brockman W."/>
            <person name="Butler J."/>
            <person name="Chin C."/>
            <person name="Gnerre S."/>
            <person name="Grabherr M."/>
            <person name="Kleber M."/>
            <person name="Mauceli E."/>
            <person name="MacCallum I."/>
        </authorList>
    </citation>
    <scope>NUCLEOTIDE SEQUENCE [LARGE SCALE GENOMIC DNA]</scope>
    <source>
        <strain evidence="3">Tucson 14030-0811.24</strain>
    </source>
</reference>
<keyword evidence="3" id="KW-1185">Reference proteome</keyword>
<feature type="signal peptide" evidence="1">
    <location>
        <begin position="1"/>
        <end position="21"/>
    </location>
</feature>
<evidence type="ECO:0000256" key="1">
    <source>
        <dbReference type="SAM" id="SignalP"/>
    </source>
</evidence>
<proteinExistence type="predicted"/>
<accession>A0A0Q9WZ83</accession>
<dbReference type="InParanoid" id="A0A0Q9WZ83"/>
<keyword evidence="1" id="KW-0732">Signal</keyword>
<feature type="chain" id="PRO_5006387292" evidence="1">
    <location>
        <begin position="22"/>
        <end position="74"/>
    </location>
</feature>
<name>A0A0Q9WZ83_DROWI</name>
<protein>
    <submittedName>
        <fullName evidence="2">Uncharacterized protein</fullName>
    </submittedName>
</protein>
<evidence type="ECO:0000313" key="2">
    <source>
        <dbReference type="EMBL" id="KRF97467.1"/>
    </source>
</evidence>
<gene>
    <name evidence="2" type="primary">Dwil\GK28327</name>
    <name evidence="2" type="ORF">Dwil_GK28327</name>
</gene>
<evidence type="ECO:0000313" key="3">
    <source>
        <dbReference type="Proteomes" id="UP000007798"/>
    </source>
</evidence>
<dbReference type="EMBL" id="CH963719">
    <property type="protein sequence ID" value="KRF97467.1"/>
    <property type="molecule type" value="Genomic_DNA"/>
</dbReference>
<dbReference type="Proteomes" id="UP000007798">
    <property type="component" value="Unassembled WGS sequence"/>
</dbReference>